<dbReference type="InterPro" id="IPR050707">
    <property type="entry name" value="HTH_MetabolicPath_Reg"/>
</dbReference>
<dbReference type="InterPro" id="IPR005471">
    <property type="entry name" value="Tscrpt_reg_IclR_N"/>
</dbReference>
<dbReference type="SUPFAM" id="SSF55781">
    <property type="entry name" value="GAF domain-like"/>
    <property type="match status" value="1"/>
</dbReference>
<dbReference type="RefSeq" id="WP_193902720.1">
    <property type="nucleotide sequence ID" value="NZ_CP063450.1"/>
</dbReference>
<dbReference type="Gene3D" id="1.10.10.10">
    <property type="entry name" value="Winged helix-like DNA-binding domain superfamily/Winged helix DNA-binding domain"/>
    <property type="match status" value="1"/>
</dbReference>
<evidence type="ECO:0000259" key="5">
    <source>
        <dbReference type="PROSITE" id="PS51078"/>
    </source>
</evidence>
<dbReference type="GO" id="GO:0003700">
    <property type="term" value="F:DNA-binding transcription factor activity"/>
    <property type="evidence" value="ECO:0007669"/>
    <property type="project" value="TreeGrafter"/>
</dbReference>
<dbReference type="SMART" id="SM00346">
    <property type="entry name" value="HTH_ICLR"/>
    <property type="match status" value="1"/>
</dbReference>
<dbReference type="Gene3D" id="3.30.450.40">
    <property type="match status" value="1"/>
</dbReference>
<name>A0A7M2XKR3_9NOCA</name>
<dbReference type="InterPro" id="IPR012794">
    <property type="entry name" value="PcaR_PcaU"/>
</dbReference>
<keyword evidence="3" id="KW-0804">Transcription</keyword>
<evidence type="ECO:0000313" key="7">
    <source>
        <dbReference type="Proteomes" id="UP000593818"/>
    </source>
</evidence>
<keyword evidence="7" id="KW-1185">Reference proteome</keyword>
<dbReference type="GO" id="GO:0046278">
    <property type="term" value="P:3,4-dihydroxybenzoate metabolic process"/>
    <property type="evidence" value="ECO:0007669"/>
    <property type="project" value="InterPro"/>
</dbReference>
<dbReference type="PANTHER" id="PTHR30136:SF34">
    <property type="entry name" value="TRANSCRIPTIONAL REGULATOR"/>
    <property type="match status" value="1"/>
</dbReference>
<feature type="domain" description="IclR-ED" evidence="5">
    <location>
        <begin position="86"/>
        <end position="268"/>
    </location>
</feature>
<feature type="region of interest" description="Disordered" evidence="4">
    <location>
        <begin position="1"/>
        <end position="23"/>
    </location>
</feature>
<dbReference type="AlphaFoldDB" id="A0A7M2XKR3"/>
<organism evidence="6 7">
    <name type="scientific">Rhodococcus pyridinivorans</name>
    <dbReference type="NCBI Taxonomy" id="103816"/>
    <lineage>
        <taxon>Bacteria</taxon>
        <taxon>Bacillati</taxon>
        <taxon>Actinomycetota</taxon>
        <taxon>Actinomycetes</taxon>
        <taxon>Mycobacteriales</taxon>
        <taxon>Nocardiaceae</taxon>
        <taxon>Rhodococcus</taxon>
    </lineage>
</organism>
<dbReference type="GO" id="GO:0045893">
    <property type="term" value="P:positive regulation of DNA-templated transcription"/>
    <property type="evidence" value="ECO:0007669"/>
    <property type="project" value="InterPro"/>
</dbReference>
<dbReference type="InterPro" id="IPR036388">
    <property type="entry name" value="WH-like_DNA-bd_sf"/>
</dbReference>
<dbReference type="GO" id="GO:0003677">
    <property type="term" value="F:DNA binding"/>
    <property type="evidence" value="ECO:0007669"/>
    <property type="project" value="UniProtKB-KW"/>
</dbReference>
<gene>
    <name evidence="6" type="ORF">INP59_21730</name>
</gene>
<dbReference type="PROSITE" id="PS51078">
    <property type="entry name" value="ICLR_ED"/>
    <property type="match status" value="1"/>
</dbReference>
<dbReference type="InterPro" id="IPR014757">
    <property type="entry name" value="Tscrpt_reg_IclR_C"/>
</dbReference>
<evidence type="ECO:0000313" key="6">
    <source>
        <dbReference type="EMBL" id="QOV98414.1"/>
    </source>
</evidence>
<keyword evidence="2" id="KW-0238">DNA-binding</keyword>
<dbReference type="Pfam" id="PF09339">
    <property type="entry name" value="HTH_IclR"/>
    <property type="match status" value="1"/>
</dbReference>
<dbReference type="GO" id="GO:0045892">
    <property type="term" value="P:negative regulation of DNA-templated transcription"/>
    <property type="evidence" value="ECO:0007669"/>
    <property type="project" value="TreeGrafter"/>
</dbReference>
<reference evidence="6 7" key="1">
    <citation type="submission" date="2020-10" db="EMBL/GenBank/DDBJ databases">
        <title>Whole genome sequence of oil-degrading bacteria Rhodococcus pyridinivorans strain 5Ap.</title>
        <authorList>
            <person name="Akhremchuk A.E."/>
            <person name="Valentovich L.N."/>
            <person name="Charniauskaya M.I."/>
            <person name="Bukliarevich H.A."/>
            <person name="Titok M.A."/>
        </authorList>
    </citation>
    <scope>NUCLEOTIDE SEQUENCE [LARGE SCALE GENOMIC DNA]</scope>
    <source>
        <strain evidence="6 7">5Ap</strain>
    </source>
</reference>
<dbReference type="InterPro" id="IPR036390">
    <property type="entry name" value="WH_DNA-bd_sf"/>
</dbReference>
<dbReference type="PANTHER" id="PTHR30136">
    <property type="entry name" value="HELIX-TURN-HELIX TRANSCRIPTIONAL REGULATOR, ICLR FAMILY"/>
    <property type="match status" value="1"/>
</dbReference>
<dbReference type="InterPro" id="IPR029016">
    <property type="entry name" value="GAF-like_dom_sf"/>
</dbReference>
<evidence type="ECO:0000256" key="3">
    <source>
        <dbReference type="ARBA" id="ARBA00023163"/>
    </source>
</evidence>
<dbReference type="NCBIfam" id="TIGR02431">
    <property type="entry name" value="pcaR_pcaU"/>
    <property type="match status" value="1"/>
</dbReference>
<dbReference type="Pfam" id="PF01614">
    <property type="entry name" value="IclR_C"/>
    <property type="match status" value="1"/>
</dbReference>
<evidence type="ECO:0000256" key="2">
    <source>
        <dbReference type="ARBA" id="ARBA00023125"/>
    </source>
</evidence>
<proteinExistence type="predicted"/>
<evidence type="ECO:0000256" key="4">
    <source>
        <dbReference type="SAM" id="MobiDB-lite"/>
    </source>
</evidence>
<accession>A0A7M2XKR3</accession>
<keyword evidence="1" id="KW-0805">Transcription regulation</keyword>
<sequence length="268" mass="28975">MSNSRTIKQDDQESVKSSSRAPEGMAGLAKGLAVIEAFDIRHPQLTVTDAAQRTNTSRAAARRCLLTLVELGYLTHDNGNFRPTPRMLRLSGAYLDTAPLPQLAQPQLTEARDALDESVSLAVLEDGWALFVARAEATRIVSTGVRVGAKLPAHNSATGRVLLAGLTDTQLDDYLRQCNLQTRTPQTLTDIDAVRDRILAARESGVAYTDEEIELGMLSIAVPVRNARGETVAAMSVSASTARITLHDLQEAAVSVLNEYAERLGRLL</sequence>
<evidence type="ECO:0000256" key="1">
    <source>
        <dbReference type="ARBA" id="ARBA00023015"/>
    </source>
</evidence>
<dbReference type="Proteomes" id="UP000593818">
    <property type="component" value="Chromosome"/>
</dbReference>
<dbReference type="SUPFAM" id="SSF46785">
    <property type="entry name" value="Winged helix' DNA-binding domain"/>
    <property type="match status" value="1"/>
</dbReference>
<dbReference type="EMBL" id="CP063450">
    <property type="protein sequence ID" value="QOV98414.1"/>
    <property type="molecule type" value="Genomic_DNA"/>
</dbReference>
<protein>
    <submittedName>
        <fullName evidence="6">Helix-turn-helix domain-containing protein</fullName>
    </submittedName>
</protein>